<sequence length="42" mass="4587">MQNGLLQLVFLPRTAGSLSDAHTNSPELTTGDDEKCLWKVEA</sequence>
<organism evidence="1 2">
    <name type="scientific">Saccharopolyspora phatthalungensis</name>
    <dbReference type="NCBI Taxonomy" id="664693"/>
    <lineage>
        <taxon>Bacteria</taxon>
        <taxon>Bacillati</taxon>
        <taxon>Actinomycetota</taxon>
        <taxon>Actinomycetes</taxon>
        <taxon>Pseudonocardiales</taxon>
        <taxon>Pseudonocardiaceae</taxon>
        <taxon>Saccharopolyspora</taxon>
    </lineage>
</organism>
<keyword evidence="2" id="KW-1185">Reference proteome</keyword>
<comment type="caution">
    <text evidence="1">The sequence shown here is derived from an EMBL/GenBank/DDBJ whole genome shotgun (WGS) entry which is preliminary data.</text>
</comment>
<evidence type="ECO:0000313" key="1">
    <source>
        <dbReference type="EMBL" id="MBB5159851.1"/>
    </source>
</evidence>
<reference evidence="1 2" key="1">
    <citation type="submission" date="2020-08" db="EMBL/GenBank/DDBJ databases">
        <title>Sequencing the genomes of 1000 actinobacteria strains.</title>
        <authorList>
            <person name="Klenk H.-P."/>
        </authorList>
    </citation>
    <scope>NUCLEOTIDE SEQUENCE [LARGE SCALE GENOMIC DNA]</scope>
    <source>
        <strain evidence="1 2">DSM 45584</strain>
    </source>
</reference>
<dbReference type="EMBL" id="JACHIW010000003">
    <property type="protein sequence ID" value="MBB5159851.1"/>
    <property type="molecule type" value="Genomic_DNA"/>
</dbReference>
<gene>
    <name evidence="1" type="ORF">BJ970_007451</name>
</gene>
<accession>A0A840QHY4</accession>
<dbReference type="AlphaFoldDB" id="A0A840QHY4"/>
<evidence type="ECO:0000313" key="2">
    <source>
        <dbReference type="Proteomes" id="UP000584374"/>
    </source>
</evidence>
<protein>
    <submittedName>
        <fullName evidence="1">Uncharacterized protein</fullName>
    </submittedName>
</protein>
<dbReference type="Proteomes" id="UP000584374">
    <property type="component" value="Unassembled WGS sequence"/>
</dbReference>
<name>A0A840QHY4_9PSEU</name>
<proteinExistence type="predicted"/>